<feature type="compositionally biased region" description="Low complexity" evidence="1">
    <location>
        <begin position="291"/>
        <end position="305"/>
    </location>
</feature>
<keyword evidence="4" id="KW-1185">Reference proteome</keyword>
<dbReference type="Ensembl" id="ENSECRT00000004762.1">
    <property type="protein sequence ID" value="ENSECRP00000004681.1"/>
    <property type="gene ID" value="ENSECRG00000003180.1"/>
</dbReference>
<accession>A0A8C4RNG4</accession>
<feature type="region of interest" description="Disordered" evidence="1">
    <location>
        <begin position="418"/>
        <end position="438"/>
    </location>
</feature>
<protein>
    <submittedName>
        <fullName evidence="3">Calcium-binding protein P-like</fullName>
    </submittedName>
</protein>
<dbReference type="Proteomes" id="UP000694620">
    <property type="component" value="Chromosome 5"/>
</dbReference>
<feature type="compositionally biased region" description="Low complexity" evidence="1">
    <location>
        <begin position="129"/>
        <end position="138"/>
    </location>
</feature>
<evidence type="ECO:0000256" key="1">
    <source>
        <dbReference type="SAM" id="MobiDB-lite"/>
    </source>
</evidence>
<evidence type="ECO:0000313" key="3">
    <source>
        <dbReference type="Ensembl" id="ENSECRP00000004681.1"/>
    </source>
</evidence>
<feature type="region of interest" description="Disordered" evidence="1">
    <location>
        <begin position="283"/>
        <end position="305"/>
    </location>
</feature>
<feature type="region of interest" description="Disordered" evidence="1">
    <location>
        <begin position="457"/>
        <end position="514"/>
    </location>
</feature>
<reference evidence="3" key="2">
    <citation type="submission" date="2025-08" db="UniProtKB">
        <authorList>
            <consortium name="Ensembl"/>
        </authorList>
    </citation>
    <scope>IDENTIFICATION</scope>
</reference>
<feature type="chain" id="PRO_5034892132" evidence="2">
    <location>
        <begin position="17"/>
        <end position="514"/>
    </location>
</feature>
<feature type="compositionally biased region" description="Pro residues" evidence="1">
    <location>
        <begin position="139"/>
        <end position="148"/>
    </location>
</feature>
<feature type="compositionally biased region" description="Low complexity" evidence="1">
    <location>
        <begin position="206"/>
        <end position="238"/>
    </location>
</feature>
<sequence>MKAVILLICALGTTWAMPVSALLPLSLPCSSIPLLTKCPSFQLQVYQQMQQQIQLQQQPQHPGVPALATISQEMMRDIARYKSLMQQYPELFHQVNFPDLQPGPPMNPAQQLPQVPHGQAPSMLPPQQPSQVPSQVPSQLPPQLPPQLPSVLTPPLNPQLPPQMPPHFQLIEAQPGWEQQYEYDAPYLLAHGPSQQSPALPTAGNVPVPATPQAPVVPGQQAQQPGQGTQFNQPGQTPSTQGHLPVPTGQQPQMFPTFGFVPVIPPQTAKQQQFSGYGLLLPAPFPPQPVQPGLEQQPPQQQPSQSMFPQLVYFPLQTGVMAGAIGSVSSEEMQQSAGDMSPPMAGFIPGFATPTFGGGFPNFVGSGPAVGGTVPVAGGIPTAQGTQPGVLPEVKLPIPVGQGGSPTIPEVIPVGQGNMPPKNEGAVPAQGGQQPSPQMKLPNMTPDGVPLDGPVPPEGTVQSFFPGSTQDTIGKKSPTAAPDPATMPKAQAPTPPEVEMPDLDDYTANFYLHP</sequence>
<feature type="region of interest" description="Disordered" evidence="1">
    <location>
        <begin position="95"/>
        <end position="158"/>
    </location>
</feature>
<feature type="signal peptide" evidence="2">
    <location>
        <begin position="1"/>
        <end position="16"/>
    </location>
</feature>
<organism evidence="3 4">
    <name type="scientific">Erpetoichthys calabaricus</name>
    <name type="common">Rope fish</name>
    <name type="synonym">Calamoichthys calabaricus</name>
    <dbReference type="NCBI Taxonomy" id="27687"/>
    <lineage>
        <taxon>Eukaryota</taxon>
        <taxon>Metazoa</taxon>
        <taxon>Chordata</taxon>
        <taxon>Craniata</taxon>
        <taxon>Vertebrata</taxon>
        <taxon>Euteleostomi</taxon>
        <taxon>Actinopterygii</taxon>
        <taxon>Polypteriformes</taxon>
        <taxon>Polypteridae</taxon>
        <taxon>Erpetoichthys</taxon>
    </lineage>
</organism>
<feature type="compositionally biased region" description="Polar residues" evidence="1">
    <location>
        <begin position="460"/>
        <end position="472"/>
    </location>
</feature>
<feature type="region of interest" description="Disordered" evidence="1">
    <location>
        <begin position="190"/>
        <end position="252"/>
    </location>
</feature>
<evidence type="ECO:0000256" key="2">
    <source>
        <dbReference type="SAM" id="SignalP"/>
    </source>
</evidence>
<name>A0A8C4RNG4_ERPCA</name>
<proteinExistence type="predicted"/>
<reference evidence="3" key="3">
    <citation type="submission" date="2025-09" db="UniProtKB">
        <authorList>
            <consortium name="Ensembl"/>
        </authorList>
    </citation>
    <scope>IDENTIFICATION</scope>
</reference>
<dbReference type="AlphaFoldDB" id="A0A8C4RNG4"/>
<dbReference type="GeneTree" id="ENSGT00980000202596"/>
<gene>
    <name evidence="3" type="primary">LOC114652394</name>
</gene>
<keyword evidence="2" id="KW-0732">Signal</keyword>
<reference evidence="3" key="1">
    <citation type="submission" date="2021-06" db="EMBL/GenBank/DDBJ databases">
        <authorList>
            <consortium name="Wellcome Sanger Institute Data Sharing"/>
        </authorList>
    </citation>
    <scope>NUCLEOTIDE SEQUENCE [LARGE SCALE GENOMIC DNA]</scope>
</reference>
<evidence type="ECO:0000313" key="4">
    <source>
        <dbReference type="Proteomes" id="UP000694620"/>
    </source>
</evidence>